<accession>A0A8J7WJ56</accession>
<organism evidence="7 8">
    <name type="scientific">Actinocrinis puniceicyclus</name>
    <dbReference type="NCBI Taxonomy" id="977794"/>
    <lineage>
        <taxon>Bacteria</taxon>
        <taxon>Bacillati</taxon>
        <taxon>Actinomycetota</taxon>
        <taxon>Actinomycetes</taxon>
        <taxon>Catenulisporales</taxon>
        <taxon>Actinospicaceae</taxon>
        <taxon>Actinocrinis</taxon>
    </lineage>
</organism>
<dbReference type="AlphaFoldDB" id="A0A8J7WJ56"/>
<feature type="domain" description="PAS" evidence="6">
    <location>
        <begin position="8"/>
        <end position="43"/>
    </location>
</feature>
<dbReference type="CDD" id="cd00156">
    <property type="entry name" value="REC"/>
    <property type="match status" value="1"/>
</dbReference>
<dbReference type="InterPro" id="IPR011006">
    <property type="entry name" value="CheY-like_superfamily"/>
</dbReference>
<evidence type="ECO:0000256" key="1">
    <source>
        <dbReference type="ARBA" id="ARBA00022777"/>
    </source>
</evidence>
<feature type="region of interest" description="Disordered" evidence="3">
    <location>
        <begin position="78"/>
        <end position="102"/>
    </location>
</feature>
<evidence type="ECO:0000259" key="5">
    <source>
        <dbReference type="PROSITE" id="PS50110"/>
    </source>
</evidence>
<dbReference type="SUPFAM" id="SSF52172">
    <property type="entry name" value="CheY-like"/>
    <property type="match status" value="1"/>
</dbReference>
<feature type="domain" description="PAS" evidence="6">
    <location>
        <begin position="148"/>
        <end position="199"/>
    </location>
</feature>
<dbReference type="GO" id="GO:0006355">
    <property type="term" value="P:regulation of DNA-templated transcription"/>
    <property type="evidence" value="ECO:0007669"/>
    <property type="project" value="InterPro"/>
</dbReference>
<feature type="domain" description="Histidine kinase" evidence="4">
    <location>
        <begin position="282"/>
        <end position="474"/>
    </location>
</feature>
<proteinExistence type="predicted"/>
<sequence>MSRTSGRSASRLAAILDALPDALLLADTSGTVVNANAVALELFEGESAERLLGKPVVLLLPGLGRAMAHMGPGPAALPAGSAPAGAVPSGAGRSRGPAERLAARRTDGTVFPAEVNTARLPDDGDELTLYVVRDLTGVLDVEAELRRQQRQIELILRAASEGIIGIDNESRIVLVNPAGARILRHRASDLGGQDVHELIAHSAADGTPMAADQVLIVDSLRTGAKHRSQDEVLWRSDGSAVTVDVTTAPVYEGDVIIGAVMTFADNGEARAATRRARELAEVLEDELHGPLAAVLTELRNVAEYGIGELGPNVRQALSSATSDLAELARLVDDIVDYQHMVVGDTPCDPRKIALSTVVDAAVQATDSDAAALGVDLVAHTADVEVMVDPQLFATMLAHLLADMINASPVGGKVVVTAARRGPVARIEIRGPHTGGGPLHLPIARAIVAQHGGTVTTHRIAGKGNTHVVEIPLEGPAGGGGKSAQRALAKGSGATGPAAGSSVAAANSRAVTVARIAPVSRVRVPSADHPQPGGAAAKVAVTSPDADPGAAAAGQVKQIEKTNGHHTSHGADARRPVAAAAPGQNGQARIPVQSRSSGSFPLDLKPSKPLPTSDVWSRPPRNPADPPTQEFRAIGSATAAAHSDQVAAANGGTQVTEPQEQRPWQPQAEAAPEEQPVQQPGSQNDDQTMHGQTTPGQQGQATQGQATHDQAAAHPVEETGQPRGRRRAAHSPDSPASAAPVPPQADARAARFDVTDDAPTQRMPPVVIGDARPAERTGGPAALRPVTAQVVSPQPVRGRPAAIEPGSTEAVAARPGTSISRAVDQRTADSGAVPGATASGTSAVNQEPTDYPTLLLWPEPDESTLELLDERGYEAVPLDNFDALARTLDELASQQAKRPSAVLVDPIAAPITRRGLRILRGAAVNASLPIMVTAGIGGGPAESPQGPDPALLLQALTPPAVSLPRVLLIEARDGLAEAMTDALERQGMQVLHAATDAESIDRASDGVPDVVLMDLMQLRRRRAGIVEWLRDHERLTTTPIVVYTALDTDSAQFATGLRSGTDALFLAERSTDAEAGNRIADLLAKICPA</sequence>
<dbReference type="EMBL" id="JAGSXH010000023">
    <property type="protein sequence ID" value="MBS2963253.1"/>
    <property type="molecule type" value="Genomic_DNA"/>
</dbReference>
<dbReference type="InterPro" id="IPR035965">
    <property type="entry name" value="PAS-like_dom_sf"/>
</dbReference>
<evidence type="ECO:0000313" key="8">
    <source>
        <dbReference type="Proteomes" id="UP000677913"/>
    </source>
</evidence>
<feature type="modified residue" description="4-aspartylphosphate" evidence="2">
    <location>
        <position position="1013"/>
    </location>
</feature>
<dbReference type="Pfam" id="PF13426">
    <property type="entry name" value="PAS_9"/>
    <property type="match status" value="1"/>
</dbReference>
<dbReference type="PROSITE" id="PS50112">
    <property type="entry name" value="PAS"/>
    <property type="match status" value="2"/>
</dbReference>
<dbReference type="SUPFAM" id="SSF55874">
    <property type="entry name" value="ATPase domain of HSP90 chaperone/DNA topoisomerase II/histidine kinase"/>
    <property type="match status" value="1"/>
</dbReference>
<feature type="region of interest" description="Disordered" evidence="3">
    <location>
        <begin position="471"/>
        <end position="502"/>
    </location>
</feature>
<dbReference type="NCBIfam" id="TIGR00229">
    <property type="entry name" value="sensory_box"/>
    <property type="match status" value="1"/>
</dbReference>
<dbReference type="InterPro" id="IPR001789">
    <property type="entry name" value="Sig_transdc_resp-reg_receiver"/>
</dbReference>
<feature type="compositionally biased region" description="Low complexity" evidence="3">
    <location>
        <begin position="688"/>
        <end position="713"/>
    </location>
</feature>
<dbReference type="RefSeq" id="WP_211466775.1">
    <property type="nucleotide sequence ID" value="NZ_JAGSXH010000023.1"/>
</dbReference>
<feature type="compositionally biased region" description="Low complexity" evidence="3">
    <location>
        <begin position="543"/>
        <end position="553"/>
    </location>
</feature>
<dbReference type="PROSITE" id="PS50109">
    <property type="entry name" value="HIS_KIN"/>
    <property type="match status" value="1"/>
</dbReference>
<gene>
    <name evidence="7" type="ORF">KGA66_09370</name>
</gene>
<dbReference type="PANTHER" id="PTHR44757:SF2">
    <property type="entry name" value="BIOFILM ARCHITECTURE MAINTENANCE PROTEIN MBAA"/>
    <property type="match status" value="1"/>
</dbReference>
<dbReference type="CDD" id="cd00130">
    <property type="entry name" value="PAS"/>
    <property type="match status" value="1"/>
</dbReference>
<evidence type="ECO:0000256" key="3">
    <source>
        <dbReference type="SAM" id="MobiDB-lite"/>
    </source>
</evidence>
<evidence type="ECO:0000313" key="7">
    <source>
        <dbReference type="EMBL" id="MBS2963253.1"/>
    </source>
</evidence>
<evidence type="ECO:0000259" key="4">
    <source>
        <dbReference type="PROSITE" id="PS50109"/>
    </source>
</evidence>
<feature type="domain" description="Response regulatory" evidence="5">
    <location>
        <begin position="964"/>
        <end position="1082"/>
    </location>
</feature>
<dbReference type="Gene3D" id="3.30.450.20">
    <property type="entry name" value="PAS domain"/>
    <property type="match status" value="2"/>
</dbReference>
<protein>
    <submittedName>
        <fullName evidence="7">PAS domain-containing protein</fullName>
    </submittedName>
</protein>
<keyword evidence="2" id="KW-0597">Phosphoprotein</keyword>
<name>A0A8J7WJ56_9ACTN</name>
<dbReference type="InterPro" id="IPR036890">
    <property type="entry name" value="HATPase_C_sf"/>
</dbReference>
<feature type="compositionally biased region" description="Low complexity" evidence="3">
    <location>
        <begin position="656"/>
        <end position="679"/>
    </location>
</feature>
<dbReference type="Proteomes" id="UP000677913">
    <property type="component" value="Unassembled WGS sequence"/>
</dbReference>
<dbReference type="Gene3D" id="3.40.50.2300">
    <property type="match status" value="1"/>
</dbReference>
<feature type="region of interest" description="Disordered" evidence="3">
    <location>
        <begin position="521"/>
        <end position="846"/>
    </location>
</feature>
<keyword evidence="1" id="KW-0808">Transferase</keyword>
<dbReference type="PROSITE" id="PS50110">
    <property type="entry name" value="RESPONSE_REGULATORY"/>
    <property type="match status" value="1"/>
</dbReference>
<keyword evidence="8" id="KW-1185">Reference proteome</keyword>
<dbReference type="Gene3D" id="3.30.565.10">
    <property type="entry name" value="Histidine kinase-like ATPase, C-terminal domain"/>
    <property type="match status" value="1"/>
</dbReference>
<dbReference type="SUPFAM" id="SSF55785">
    <property type="entry name" value="PYP-like sensor domain (PAS domain)"/>
    <property type="match status" value="2"/>
</dbReference>
<dbReference type="InterPro" id="IPR013767">
    <property type="entry name" value="PAS_fold"/>
</dbReference>
<evidence type="ECO:0000256" key="2">
    <source>
        <dbReference type="PROSITE-ProRule" id="PRU00169"/>
    </source>
</evidence>
<feature type="compositionally biased region" description="Basic and acidic residues" evidence="3">
    <location>
        <begin position="557"/>
        <end position="574"/>
    </location>
</feature>
<dbReference type="GO" id="GO:0000160">
    <property type="term" value="P:phosphorelay signal transduction system"/>
    <property type="evidence" value="ECO:0007669"/>
    <property type="project" value="InterPro"/>
</dbReference>
<evidence type="ECO:0000259" key="6">
    <source>
        <dbReference type="PROSITE" id="PS50112"/>
    </source>
</evidence>
<comment type="caution">
    <text evidence="7">The sequence shown here is derived from an EMBL/GenBank/DDBJ whole genome shotgun (WGS) entry which is preliminary data.</text>
</comment>
<dbReference type="GO" id="GO:0016301">
    <property type="term" value="F:kinase activity"/>
    <property type="evidence" value="ECO:0007669"/>
    <property type="project" value="UniProtKB-KW"/>
</dbReference>
<feature type="compositionally biased region" description="Low complexity" evidence="3">
    <location>
        <begin position="730"/>
        <end position="746"/>
    </location>
</feature>
<reference evidence="7" key="1">
    <citation type="submission" date="2021-04" db="EMBL/GenBank/DDBJ databases">
        <title>Genome based classification of Actinospica acidithermotolerans sp. nov., an actinobacterium isolated from an Indonesian hot spring.</title>
        <authorList>
            <person name="Kusuma A.B."/>
            <person name="Putra K.E."/>
            <person name="Nafisah S."/>
            <person name="Loh J."/>
            <person name="Nouioui I."/>
            <person name="Goodfellow M."/>
        </authorList>
    </citation>
    <scope>NUCLEOTIDE SEQUENCE</scope>
    <source>
        <strain evidence="7">DSM 45618</strain>
    </source>
</reference>
<dbReference type="Pfam" id="PF00989">
    <property type="entry name" value="PAS"/>
    <property type="match status" value="1"/>
</dbReference>
<feature type="compositionally biased region" description="Polar residues" evidence="3">
    <location>
        <begin position="837"/>
        <end position="846"/>
    </location>
</feature>
<feature type="compositionally biased region" description="Low complexity" evidence="3">
    <location>
        <begin position="78"/>
        <end position="95"/>
    </location>
</feature>
<dbReference type="PANTHER" id="PTHR44757">
    <property type="entry name" value="DIGUANYLATE CYCLASE DGCP"/>
    <property type="match status" value="1"/>
</dbReference>
<dbReference type="SMART" id="SM00091">
    <property type="entry name" value="PAS"/>
    <property type="match status" value="2"/>
</dbReference>
<feature type="compositionally biased region" description="Low complexity" evidence="3">
    <location>
        <begin position="488"/>
        <end position="502"/>
    </location>
</feature>
<keyword evidence="1" id="KW-0418">Kinase</keyword>
<dbReference type="InterPro" id="IPR052155">
    <property type="entry name" value="Biofilm_reg_signaling"/>
</dbReference>
<dbReference type="InterPro" id="IPR005467">
    <property type="entry name" value="His_kinase_dom"/>
</dbReference>
<dbReference type="InterPro" id="IPR000014">
    <property type="entry name" value="PAS"/>
</dbReference>